<protein>
    <recommendedName>
        <fullName evidence="5">Hemicentin-1-like von Willebrand factor A domain-containing protein</fullName>
    </recommendedName>
</protein>
<dbReference type="Pfam" id="PF25106">
    <property type="entry name" value="VWA_4"/>
    <property type="match status" value="1"/>
</dbReference>
<dbReference type="PANTHER" id="PTHR14905:SF7">
    <property type="entry name" value="VON WILLEBRAND FACTOR A DOMAIN-CONTAINING PROTEIN 7"/>
    <property type="match status" value="1"/>
</dbReference>
<evidence type="ECO:0000256" key="1">
    <source>
        <dbReference type="ARBA" id="ARBA00004613"/>
    </source>
</evidence>
<feature type="domain" description="Hemicentin-1-like von Willebrand factor A" evidence="5">
    <location>
        <begin position="31"/>
        <end position="113"/>
    </location>
</feature>
<feature type="chain" id="PRO_5034342818" description="Hemicentin-1-like von Willebrand factor A domain-containing protein" evidence="4">
    <location>
        <begin position="21"/>
        <end position="143"/>
    </location>
</feature>
<keyword evidence="7" id="KW-1185">Reference proteome</keyword>
<comment type="subcellular location">
    <subcellularLocation>
        <location evidence="1">Secreted</location>
    </subcellularLocation>
</comment>
<evidence type="ECO:0000259" key="5">
    <source>
        <dbReference type="Pfam" id="PF25106"/>
    </source>
</evidence>
<dbReference type="AlphaFoldDB" id="A0A8C3K7T9"/>
<reference evidence="6" key="2">
    <citation type="submission" date="2025-09" db="UniProtKB">
        <authorList>
            <consortium name="Ensembl"/>
        </authorList>
    </citation>
    <scope>IDENTIFICATION</scope>
</reference>
<organism evidence="6 7">
    <name type="scientific">Calidris pygmaea</name>
    <name type="common">Spoon-billed sandpiper</name>
    <dbReference type="NCBI Taxonomy" id="425635"/>
    <lineage>
        <taxon>Eukaryota</taxon>
        <taxon>Metazoa</taxon>
        <taxon>Chordata</taxon>
        <taxon>Craniata</taxon>
        <taxon>Vertebrata</taxon>
        <taxon>Euteleostomi</taxon>
        <taxon>Archelosauria</taxon>
        <taxon>Archosauria</taxon>
        <taxon>Dinosauria</taxon>
        <taxon>Saurischia</taxon>
        <taxon>Theropoda</taxon>
        <taxon>Coelurosauria</taxon>
        <taxon>Aves</taxon>
        <taxon>Neognathae</taxon>
        <taxon>Neoaves</taxon>
        <taxon>Charadriiformes</taxon>
        <taxon>Scolopacidae</taxon>
        <taxon>Calidris</taxon>
    </lineage>
</organism>
<dbReference type="Proteomes" id="UP000694419">
    <property type="component" value="Unplaced"/>
</dbReference>
<dbReference type="InterPro" id="IPR052577">
    <property type="entry name" value="VWA7"/>
</dbReference>
<name>A0A8C3K7T9_9CHAR</name>
<evidence type="ECO:0000256" key="4">
    <source>
        <dbReference type="SAM" id="SignalP"/>
    </source>
</evidence>
<sequence>MPPHGGVFLGLWLLLAPSLAELPPGTGGATLAFVFDVTGSMYDDLVQVMDGASRILERTLSRSTKPISNYALVPFHDPEVGPVTLTGDPRLFQRRLRELHVQVGVLSPVALMGSLALRSCTVMGPRSNPCSLVSPGNVAGAWG</sequence>
<evidence type="ECO:0000313" key="6">
    <source>
        <dbReference type="Ensembl" id="ENSCPGP00000019819.1"/>
    </source>
</evidence>
<dbReference type="SUPFAM" id="SSF53300">
    <property type="entry name" value="vWA-like"/>
    <property type="match status" value="1"/>
</dbReference>
<evidence type="ECO:0000256" key="2">
    <source>
        <dbReference type="ARBA" id="ARBA00022525"/>
    </source>
</evidence>
<keyword evidence="2" id="KW-0964">Secreted</keyword>
<keyword evidence="3 4" id="KW-0732">Signal</keyword>
<accession>A0A8C3K7T9</accession>
<dbReference type="InterPro" id="IPR056861">
    <property type="entry name" value="HMCN1-like_VWA"/>
</dbReference>
<dbReference type="Ensembl" id="ENSCPGT00000021706.1">
    <property type="protein sequence ID" value="ENSCPGP00000019819.1"/>
    <property type="gene ID" value="ENSCPGG00000013886.1"/>
</dbReference>
<dbReference type="PANTHER" id="PTHR14905">
    <property type="entry name" value="NG37"/>
    <property type="match status" value="1"/>
</dbReference>
<proteinExistence type="predicted"/>
<dbReference type="InterPro" id="IPR036465">
    <property type="entry name" value="vWFA_dom_sf"/>
</dbReference>
<reference evidence="6" key="1">
    <citation type="submission" date="2025-08" db="UniProtKB">
        <authorList>
            <consortium name="Ensembl"/>
        </authorList>
    </citation>
    <scope>IDENTIFICATION</scope>
</reference>
<evidence type="ECO:0000256" key="3">
    <source>
        <dbReference type="ARBA" id="ARBA00022729"/>
    </source>
</evidence>
<evidence type="ECO:0000313" key="7">
    <source>
        <dbReference type="Proteomes" id="UP000694419"/>
    </source>
</evidence>
<feature type="signal peptide" evidence="4">
    <location>
        <begin position="1"/>
        <end position="20"/>
    </location>
</feature>